<dbReference type="RefSeq" id="WP_194030165.1">
    <property type="nucleotide sequence ID" value="NZ_JADEWZ010000020.1"/>
</dbReference>
<name>A0A8J7IV90_9CYAN</name>
<dbReference type="Proteomes" id="UP000654482">
    <property type="component" value="Unassembled WGS sequence"/>
</dbReference>
<evidence type="ECO:0000313" key="2">
    <source>
        <dbReference type="Proteomes" id="UP000654482"/>
    </source>
</evidence>
<keyword evidence="2" id="KW-1185">Reference proteome</keyword>
<organism evidence="1 2">
    <name type="scientific">Lusitaniella coriacea LEGE 07157</name>
    <dbReference type="NCBI Taxonomy" id="945747"/>
    <lineage>
        <taxon>Bacteria</taxon>
        <taxon>Bacillati</taxon>
        <taxon>Cyanobacteriota</taxon>
        <taxon>Cyanophyceae</taxon>
        <taxon>Spirulinales</taxon>
        <taxon>Lusitaniellaceae</taxon>
        <taxon>Lusitaniella</taxon>
    </lineage>
</organism>
<reference evidence="1" key="1">
    <citation type="submission" date="2020-10" db="EMBL/GenBank/DDBJ databases">
        <authorList>
            <person name="Castelo-Branco R."/>
            <person name="Eusebio N."/>
            <person name="Adriana R."/>
            <person name="Vieira A."/>
            <person name="Brugerolle De Fraissinette N."/>
            <person name="Rezende De Castro R."/>
            <person name="Schneider M.P."/>
            <person name="Vasconcelos V."/>
            <person name="Leao P.N."/>
        </authorList>
    </citation>
    <scope>NUCLEOTIDE SEQUENCE</scope>
    <source>
        <strain evidence="1">LEGE 07157</strain>
    </source>
</reference>
<proteinExistence type="predicted"/>
<evidence type="ECO:0000313" key="1">
    <source>
        <dbReference type="EMBL" id="MBE9117073.1"/>
    </source>
</evidence>
<accession>A0A8J7IV90</accession>
<dbReference type="SUPFAM" id="SSF48371">
    <property type="entry name" value="ARM repeat"/>
    <property type="match status" value="1"/>
</dbReference>
<dbReference type="InterPro" id="IPR016024">
    <property type="entry name" value="ARM-type_fold"/>
</dbReference>
<sequence>MQTKENIVIDNIKKYGDSLDLDYLVNIVNNLSFAELEESLCRLLKSQDRNKISETCFIVRDLVVCGNRYSELTEFREKYPKSLIVKTLESLLSSSDRNTVKDAIYTLGKTCSHNSISALKKAFYYLQDTDPLILSRLFCEMQWLGLDNYWELIDSMMSSDVCFTRWAVIDLLPIEIEGNGEKSNILLQPIYNCLEQLKRDSYEVIRIETEYKYLWINFKLIASTLCKAERRKQRKKLEKQYQSILSFNRFSRVFNYYLDRKNMDSYTIYQLHTFFDYFVFFEDIYKGSL</sequence>
<dbReference type="AlphaFoldDB" id="A0A8J7IV90"/>
<comment type="caution">
    <text evidence="1">The sequence shown here is derived from an EMBL/GenBank/DDBJ whole genome shotgun (WGS) entry which is preliminary data.</text>
</comment>
<protein>
    <submittedName>
        <fullName evidence="1">Uncharacterized protein</fullName>
    </submittedName>
</protein>
<dbReference type="EMBL" id="JADEWZ010000020">
    <property type="protein sequence ID" value="MBE9117073.1"/>
    <property type="molecule type" value="Genomic_DNA"/>
</dbReference>
<gene>
    <name evidence="1" type="ORF">IQ249_14320</name>
</gene>